<dbReference type="GO" id="GO:0003688">
    <property type="term" value="F:DNA replication origin binding"/>
    <property type="evidence" value="ECO:0007669"/>
    <property type="project" value="UniProtKB-UniRule"/>
</dbReference>
<evidence type="ECO:0000256" key="7">
    <source>
        <dbReference type="ARBA" id="ARBA00023125"/>
    </source>
</evidence>
<accession>A0A432MEC2</accession>
<evidence type="ECO:0000256" key="4">
    <source>
        <dbReference type="ARBA" id="ARBA00022741"/>
    </source>
</evidence>
<evidence type="ECO:0000256" key="2">
    <source>
        <dbReference type="ARBA" id="ARBA00022490"/>
    </source>
</evidence>
<keyword evidence="4 8" id="KW-0547">Nucleotide-binding</keyword>
<dbReference type="CDD" id="cd06571">
    <property type="entry name" value="Bac_DnaA_C"/>
    <property type="match status" value="1"/>
</dbReference>
<name>A0A432MEC2_9BACT</name>
<feature type="region of interest" description="Domain I, interacts with DnaA modulators" evidence="8">
    <location>
        <begin position="1"/>
        <end position="94"/>
    </location>
</feature>
<feature type="region of interest" description="Disordered" evidence="12">
    <location>
        <begin position="87"/>
        <end position="145"/>
    </location>
</feature>
<dbReference type="InterPro" id="IPR020591">
    <property type="entry name" value="Chromosome_initiator_DnaA-like"/>
</dbReference>
<dbReference type="HAMAP" id="MF_00377">
    <property type="entry name" value="DnaA_bact"/>
    <property type="match status" value="1"/>
</dbReference>
<keyword evidence="3 8" id="KW-0235">DNA replication</keyword>
<dbReference type="Pfam" id="PF11638">
    <property type="entry name" value="DnaA_N"/>
    <property type="match status" value="1"/>
</dbReference>
<dbReference type="InterPro" id="IPR001957">
    <property type="entry name" value="Chromosome_initiator_DnaA"/>
</dbReference>
<dbReference type="InterPro" id="IPR027417">
    <property type="entry name" value="P-loop_NTPase"/>
</dbReference>
<dbReference type="GO" id="GO:0005737">
    <property type="term" value="C:cytoplasm"/>
    <property type="evidence" value="ECO:0007669"/>
    <property type="project" value="UniProtKB-SubCell"/>
</dbReference>
<feature type="binding site" evidence="8">
    <location>
        <position position="183"/>
    </location>
    <ligand>
        <name>ATP</name>
        <dbReference type="ChEBI" id="CHEBI:30616"/>
    </ligand>
</feature>
<dbReference type="PROSITE" id="PS01008">
    <property type="entry name" value="DNAA"/>
    <property type="match status" value="1"/>
</dbReference>
<dbReference type="InterPro" id="IPR003593">
    <property type="entry name" value="AAA+_ATPase"/>
</dbReference>
<dbReference type="SUPFAM" id="SSF48295">
    <property type="entry name" value="TrpR-like"/>
    <property type="match status" value="1"/>
</dbReference>
<dbReference type="PRINTS" id="PR00051">
    <property type="entry name" value="DNAA"/>
</dbReference>
<dbReference type="CDD" id="cd00009">
    <property type="entry name" value="AAA"/>
    <property type="match status" value="1"/>
</dbReference>
<dbReference type="AlphaFoldDB" id="A0A432MEC2"/>
<feature type="domain" description="Chromosomal replication initiator DnaA C-terminal" evidence="14">
    <location>
        <begin position="379"/>
        <end position="448"/>
    </location>
</feature>
<comment type="function">
    <text evidence="8 10">Plays an essential role in the initiation and regulation of chromosomal replication. ATP-DnaA binds to the origin of replication (oriC) to initiate formation of the DNA replication initiation complex once per cell cycle. Binds the DnaA box (a 9 base pair repeat at the origin) and separates the double-stranded (ds)DNA. Forms a right-handed helical filament on oriC DNA; dsDNA binds to the exterior of the filament while single-stranded (ss)DNA is stabiized in the filament's interior. The ATP-DnaA-oriC complex binds and stabilizes one strand of the AT-rich DNA unwinding element (DUE), permitting loading of DNA polymerase. After initiation quickly degrades to an ADP-DnaA complex that is not apt for DNA replication. Binds acidic phospholipids.</text>
</comment>
<reference evidence="15 16" key="1">
    <citation type="submission" date="2018-12" db="EMBL/GenBank/DDBJ databases">
        <authorList>
            <person name="Toschakov S.V."/>
        </authorList>
    </citation>
    <scope>NUCLEOTIDE SEQUENCE [LARGE SCALE GENOMIC DNA]</scope>
    <source>
        <strain evidence="15 16">GM2012</strain>
    </source>
</reference>
<dbReference type="Gene3D" id="3.40.50.300">
    <property type="entry name" value="P-loop containing nucleotide triphosphate hydrolases"/>
    <property type="match status" value="1"/>
</dbReference>
<dbReference type="NCBIfam" id="TIGR00362">
    <property type="entry name" value="DnaA"/>
    <property type="match status" value="1"/>
</dbReference>
<dbReference type="InterPro" id="IPR038454">
    <property type="entry name" value="DnaA_N_sf"/>
</dbReference>
<evidence type="ECO:0000256" key="12">
    <source>
        <dbReference type="SAM" id="MobiDB-lite"/>
    </source>
</evidence>
<comment type="subunit">
    <text evidence="8">Oligomerizes as a right-handed, spiral filament on DNA at oriC.</text>
</comment>
<comment type="caution">
    <text evidence="8">Lacks conserved residue(s) required for the propagation of feature annotation.</text>
</comment>
<sequence>MADRRFELEPALRAAVAERVGESRFGLWFGDGVRLGVDGDALTVGVPNRFFRDWIRGKYVSDLEAAGSSVAGRRLRVDFEIADELEPGVGEVAPAPSEGPPPDDRRRSPALPIPSSPSTPADRPAPPVDRPRARRGRPLRRLDEFVPGPGSRLALAACAEMADALGSGFNPLVVHGGIGLGKTHLLEGIAERISRTHPGARVVHQTAEAFTNGFLEAMRSASLNAFRSRYRTADVLIIDDVHFLAAKRATQDEFQHTFDALVSSGSAVVLASDQHPRLIPRLTDELATRLLGGMVVKLEAPDPATRRAILKAKAAARGVTLPDAVAEYIAEHLRASVRELEGALNSVLAHASLTGKRLDLALARASLRDTIRHTAQAVALKDIERAVCSTFDLAPDALKSDSRSRAVTHPRMLAMFLARKHTGAAYSEIGRYFGGRNHSTVISAEKKVRSWLEDEARQSLLAGFETMADVLAAVERSLGT</sequence>
<feature type="compositionally biased region" description="Pro residues" evidence="12">
    <location>
        <begin position="111"/>
        <end position="128"/>
    </location>
</feature>
<feature type="binding site" evidence="8">
    <location>
        <position position="182"/>
    </location>
    <ligand>
        <name>ATP</name>
        <dbReference type="ChEBI" id="CHEBI:30616"/>
    </ligand>
</feature>
<dbReference type="GO" id="GO:0008289">
    <property type="term" value="F:lipid binding"/>
    <property type="evidence" value="ECO:0007669"/>
    <property type="project" value="UniProtKB-KW"/>
</dbReference>
<keyword evidence="2 8" id="KW-0963">Cytoplasm</keyword>
<proteinExistence type="inferred from homology"/>
<dbReference type="InterPro" id="IPR018312">
    <property type="entry name" value="Chromosome_initiator_DnaA_CS"/>
</dbReference>
<dbReference type="Gene3D" id="3.30.300.180">
    <property type="match status" value="1"/>
</dbReference>
<dbReference type="EMBL" id="RYZH01000057">
    <property type="protein sequence ID" value="RUL83666.1"/>
    <property type="molecule type" value="Genomic_DNA"/>
</dbReference>
<dbReference type="InterPro" id="IPR010921">
    <property type="entry name" value="Trp_repressor/repl_initiator"/>
</dbReference>
<evidence type="ECO:0000256" key="1">
    <source>
        <dbReference type="ARBA" id="ARBA00006583"/>
    </source>
</evidence>
<evidence type="ECO:0000256" key="3">
    <source>
        <dbReference type="ARBA" id="ARBA00022705"/>
    </source>
</evidence>
<dbReference type="Pfam" id="PF08299">
    <property type="entry name" value="Bac_DnaA_C"/>
    <property type="match status" value="1"/>
</dbReference>
<evidence type="ECO:0000259" key="13">
    <source>
        <dbReference type="SMART" id="SM00382"/>
    </source>
</evidence>
<keyword evidence="6 8" id="KW-0446">Lipid-binding</keyword>
<evidence type="ECO:0000256" key="11">
    <source>
        <dbReference type="RuleBase" id="RU004227"/>
    </source>
</evidence>
<dbReference type="InterPro" id="IPR024633">
    <property type="entry name" value="DnaA_N_dom"/>
</dbReference>
<dbReference type="SUPFAM" id="SSF52540">
    <property type="entry name" value="P-loop containing nucleoside triphosphate hydrolases"/>
    <property type="match status" value="1"/>
</dbReference>
<keyword evidence="7 8" id="KW-0238">DNA-binding</keyword>
<dbReference type="InterPro" id="IPR055199">
    <property type="entry name" value="Hda_lid"/>
</dbReference>
<dbReference type="GO" id="GO:0006275">
    <property type="term" value="P:regulation of DNA replication"/>
    <property type="evidence" value="ECO:0007669"/>
    <property type="project" value="UniProtKB-UniRule"/>
</dbReference>
<feature type="binding site" evidence="8">
    <location>
        <position position="181"/>
    </location>
    <ligand>
        <name>ATP</name>
        <dbReference type="ChEBI" id="CHEBI:30616"/>
    </ligand>
</feature>
<dbReference type="OrthoDB" id="9807019at2"/>
<dbReference type="SMART" id="SM00382">
    <property type="entry name" value="AAA"/>
    <property type="match status" value="1"/>
</dbReference>
<dbReference type="SMART" id="SM00760">
    <property type="entry name" value="Bac_DnaA_C"/>
    <property type="match status" value="1"/>
</dbReference>
<feature type="region of interest" description="Domain IV, binds dsDNA" evidence="8">
    <location>
        <begin position="352"/>
        <end position="480"/>
    </location>
</feature>
<protein>
    <recommendedName>
        <fullName evidence="8 9">Chromosomal replication initiator protein DnaA</fullName>
    </recommendedName>
</protein>
<comment type="caution">
    <text evidence="15">The sequence shown here is derived from an EMBL/GenBank/DDBJ whole genome shotgun (WGS) entry which is preliminary data.</text>
</comment>
<keyword evidence="16" id="KW-1185">Reference proteome</keyword>
<feature type="region of interest" description="Domain III, AAA+ region" evidence="8">
    <location>
        <begin position="135"/>
        <end position="351"/>
    </location>
</feature>
<dbReference type="Proteomes" id="UP000280296">
    <property type="component" value="Unassembled WGS sequence"/>
</dbReference>
<dbReference type="Pfam" id="PF00308">
    <property type="entry name" value="Bac_DnaA"/>
    <property type="match status" value="1"/>
</dbReference>
<dbReference type="InterPro" id="IPR013317">
    <property type="entry name" value="DnaA_dom"/>
</dbReference>
<organism evidence="15 16">
    <name type="scientific">Tautonia sociabilis</name>
    <dbReference type="NCBI Taxonomy" id="2080755"/>
    <lineage>
        <taxon>Bacteria</taxon>
        <taxon>Pseudomonadati</taxon>
        <taxon>Planctomycetota</taxon>
        <taxon>Planctomycetia</taxon>
        <taxon>Isosphaerales</taxon>
        <taxon>Isosphaeraceae</taxon>
        <taxon>Tautonia</taxon>
    </lineage>
</organism>
<feature type="domain" description="AAA+ ATPase" evidence="13">
    <location>
        <begin position="168"/>
        <end position="292"/>
    </location>
</feature>
<keyword evidence="5 8" id="KW-0067">ATP-binding</keyword>
<evidence type="ECO:0000256" key="8">
    <source>
        <dbReference type="HAMAP-Rule" id="MF_00377"/>
    </source>
</evidence>
<evidence type="ECO:0000313" key="15">
    <source>
        <dbReference type="EMBL" id="RUL83666.1"/>
    </source>
</evidence>
<dbReference type="GO" id="GO:0005886">
    <property type="term" value="C:plasma membrane"/>
    <property type="evidence" value="ECO:0007669"/>
    <property type="project" value="TreeGrafter"/>
</dbReference>
<reference evidence="15 16" key="2">
    <citation type="submission" date="2019-01" db="EMBL/GenBank/DDBJ databases">
        <title>Tautonia sociabilis, a novel thermotolerant planctomycete of Isosphaeraceae family, isolated from a 4000 m deep subterranean habitat.</title>
        <authorList>
            <person name="Kovaleva O.L."/>
            <person name="Elcheninov A.G."/>
            <person name="Van Heerden E."/>
            <person name="Toshchakov S.V."/>
            <person name="Novikov A."/>
            <person name="Bonch-Osmolovskaya E.A."/>
            <person name="Kublanov I.V."/>
        </authorList>
    </citation>
    <scope>NUCLEOTIDE SEQUENCE [LARGE SCALE GENOMIC DNA]</scope>
    <source>
        <strain evidence="15 16">GM2012</strain>
    </source>
</reference>
<evidence type="ECO:0000256" key="9">
    <source>
        <dbReference type="NCBIfam" id="TIGR00362"/>
    </source>
</evidence>
<dbReference type="Gene3D" id="1.10.8.60">
    <property type="match status" value="1"/>
</dbReference>
<dbReference type="RefSeq" id="WP_126727573.1">
    <property type="nucleotide sequence ID" value="NZ_RYZH01000057.1"/>
</dbReference>
<dbReference type="PANTHER" id="PTHR30050:SF2">
    <property type="entry name" value="CHROMOSOMAL REPLICATION INITIATOR PROTEIN DNAA"/>
    <property type="match status" value="1"/>
</dbReference>
<feature type="binding site" evidence="8">
    <location>
        <position position="179"/>
    </location>
    <ligand>
        <name>ATP</name>
        <dbReference type="ChEBI" id="CHEBI:30616"/>
    </ligand>
</feature>
<evidence type="ECO:0000259" key="14">
    <source>
        <dbReference type="SMART" id="SM00760"/>
    </source>
</evidence>
<comment type="domain">
    <text evidence="8">Domain I is involved in oligomerization and binding regulators, domain II is flexibile and of varying length in different bacteria, domain III forms the AAA+ region, while domain IV binds dsDNA.</text>
</comment>
<dbReference type="Gene3D" id="1.10.1750.10">
    <property type="match status" value="1"/>
</dbReference>
<dbReference type="GO" id="GO:0006270">
    <property type="term" value="P:DNA replication initiation"/>
    <property type="evidence" value="ECO:0007669"/>
    <property type="project" value="UniProtKB-UniRule"/>
</dbReference>
<dbReference type="PANTHER" id="PTHR30050">
    <property type="entry name" value="CHROMOSOMAL REPLICATION INITIATOR PROTEIN DNAA"/>
    <property type="match status" value="1"/>
</dbReference>
<comment type="similarity">
    <text evidence="1 8 11">Belongs to the DnaA family.</text>
</comment>
<dbReference type="Pfam" id="PF22688">
    <property type="entry name" value="Hda_lid"/>
    <property type="match status" value="1"/>
</dbReference>
<evidence type="ECO:0000256" key="5">
    <source>
        <dbReference type="ARBA" id="ARBA00022840"/>
    </source>
</evidence>
<dbReference type="InterPro" id="IPR013159">
    <property type="entry name" value="DnaA_C"/>
</dbReference>
<comment type="subcellular location">
    <subcellularLocation>
        <location evidence="8">Cytoplasm</location>
    </subcellularLocation>
</comment>
<evidence type="ECO:0000256" key="6">
    <source>
        <dbReference type="ARBA" id="ARBA00023121"/>
    </source>
</evidence>
<gene>
    <name evidence="8 15" type="primary">dnaA</name>
    <name evidence="15" type="ORF">TsocGM_21785</name>
</gene>
<dbReference type="GO" id="GO:0005524">
    <property type="term" value="F:ATP binding"/>
    <property type="evidence" value="ECO:0007669"/>
    <property type="project" value="UniProtKB-UniRule"/>
</dbReference>
<evidence type="ECO:0000256" key="10">
    <source>
        <dbReference type="RuleBase" id="RU000577"/>
    </source>
</evidence>
<evidence type="ECO:0000313" key="16">
    <source>
        <dbReference type="Proteomes" id="UP000280296"/>
    </source>
</evidence>